<dbReference type="PIRSF" id="PIRSF037320">
    <property type="entry name" value="mRNA_export_factor_Sac3"/>
    <property type="match status" value="1"/>
</dbReference>
<reference evidence="6" key="1">
    <citation type="submission" date="2018-06" db="EMBL/GenBank/DDBJ databases">
        <authorList>
            <person name="Guldener U."/>
        </authorList>
    </citation>
    <scope>NUCLEOTIDE SEQUENCE [LARGE SCALE GENOMIC DNA]</scope>
    <source>
        <strain evidence="6">UTAD17</strain>
    </source>
</reference>
<dbReference type="InterPro" id="IPR005062">
    <property type="entry name" value="SAC3/GANP/THP3_conserved"/>
</dbReference>
<dbReference type="GO" id="GO:0042274">
    <property type="term" value="P:ribosomal small subunit biogenesis"/>
    <property type="evidence" value="ECO:0007669"/>
    <property type="project" value="UniProtKB-UniRule"/>
</dbReference>
<feature type="region of interest" description="Disordered" evidence="2">
    <location>
        <begin position="1649"/>
        <end position="1683"/>
    </location>
</feature>
<keyword evidence="6" id="KW-1185">Reference proteome</keyword>
<proteinExistence type="inferred from homology"/>
<dbReference type="EMBL" id="UFAJ01000077">
    <property type="protein sequence ID" value="SSD59012.1"/>
    <property type="molecule type" value="Genomic_DNA"/>
</dbReference>
<organism evidence="5 6">
    <name type="scientific">Saccharomycodes ludwigii</name>
    <dbReference type="NCBI Taxonomy" id="36035"/>
    <lineage>
        <taxon>Eukaryota</taxon>
        <taxon>Fungi</taxon>
        <taxon>Dikarya</taxon>
        <taxon>Ascomycota</taxon>
        <taxon>Saccharomycotina</taxon>
        <taxon>Saccharomycetes</taxon>
        <taxon>Saccharomycodales</taxon>
        <taxon>Saccharomycodaceae</taxon>
        <taxon>Saccharomycodes</taxon>
    </lineage>
</organism>
<dbReference type="Gene3D" id="1.25.40.990">
    <property type="match status" value="1"/>
</dbReference>
<protein>
    <recommendedName>
        <fullName evidence="1">Nuclear mRNA export factor</fullName>
    </recommendedName>
</protein>
<evidence type="ECO:0000259" key="3">
    <source>
        <dbReference type="Pfam" id="PF03399"/>
    </source>
</evidence>
<evidence type="ECO:0000313" key="5">
    <source>
        <dbReference type="EMBL" id="SSD59012.1"/>
    </source>
</evidence>
<evidence type="ECO:0000256" key="1">
    <source>
        <dbReference type="PIRNR" id="PIRNR037320"/>
    </source>
</evidence>
<sequence>MSAFNGFTPVSSGFDFFDRNVNNQGNAHNFNNNRNNKINVSFKGKYKHLPPGQQLTRKKDSNKFNGATNKNTRNNNFDSNNDYNKNYSNSNNKNKYSNNKKWNTYKKNDHNNQNNSPTRGNTPIVNNNNGQLSSSLTKKKKKKKIYFKCLSPDKEKQLGPLTQNIDPLDLGFRKNSSKGNNNVTGTQILREAPKFMLRQQPHYESKPFIQDSWDKLNQEKMIELETKNISDINYLYDIFKKMRESERTTMEKKGLVDKAEVAKDLTEAINFQGTCLDMCPIYERIRRTVENNVASYEKDQNTGLIDRFKAIKVFARPAASAPPPLPSDVRPPHILVKTLDYIVDNLIQCLPDCESFVWDRMRSIRQDFTYQNYCGPEAVNCNERIVRIHLLILHIMSKCDVEYSRQQELEQLQKALITLGEIYDEMGGENEAEFRAYALLSIIRDAEYDRSIQKLSPKIFNNDLVQLAIAFRRIISNSNFYERGYSPGPNGLNLYTQFFKLLNSAQVPFLLSSYLETYINEIRFYGFYFIKQATNKKLKPLPMSYLKNIFSFNSFEEINEFCEYYSIDVVDNGSSVAVHSLKHSSHLIPERKPLNQAWLQSVDLKLTKYTSYSALINSEISSSFAFNANTNFNSFNKFKEENQLLVDTLDDGVERNSNNDVMVKPQSIATTTDLFGNSNNGNRELDKSSTLAGFAPQPPANTTNFNTNIPNINFGTAVESGMITTKNEGIGNDFGFNMDAGNNVPQTGMTPSTNIVPSFNNVLPQFTDSSRDSSQRIDNNTNSNPLFQSIKATNMSTSNILPQLPATSTTFETTSLNGSFPNIGNKGSTLSGKQTDHNDFLDNKDIINIENKKNEKNKLQVEKELEGKKKKKRQGGKEERGGVGREMEMETQLHTIEDEKKMQQKQKIINDVGGEIIDKVCKEQVSKIVEKYVTKFHEREQQMQEIVTGLFESFIHEQIYLIYLDSRATLMNEKFTKKRILEKWLNSFREKSYKRKVLEKKRKEWENVQKQIGIIKKRNITLDNMLNGEKNGHTSTVGNNSSKATAKNIWLTPEHNEKRRYSLSKNLDRHSLYFNKTIDSQQLDLENDYYKVLLATRSKLNLDNVSKYTSSFFNVDIILFSTDWSTVTGKWLTRKFGLGDTVNKPLIYRSSMVNNCIQLRINKIDTTFSNTSTLFENLQLLIFNTGVTDDNIFDLELKLKQDGEKLIELMHKISLQSIYKINILIIYWDSYETQFTSDQLAAFLKVMKILEIFGPLIKSIDVLKMTDSNSSVKLQRGLKELAKDFNFELSGVGETKYRAMRSKKMEEQKTLRKASNLLYFNHFDHNIDDGETSFLVDKNKKIDGTGINSNIIKDNKLTTSVDERMHFMLEQEKLKYNMEKNLSGKNTFKHLRSHILVSPKIVKKKRKISVFLSDSKDKSENSSVKRKYSNDNNHNNSIQRRIFTPTETRNIIGMPNSRFVDITEDGGQVRDSNVIDDDNIVNNNYDMDSSFSTVVKRNPKVEKKIISTPQTVYGNKRISSNNVRIANNLDAIPEARTKFYQTPDMISKQLNRGNIEDTVDTGYVIPLSTGDSSINLSNITFDTVKKGKGDIMSKKYYAKYGNTEDYAGADDSKFFKPQSSNVVGKGKNSNNNNNSFILNKKYTNLLLNDTSSSSLLPPPESPSPEPKKSTKNHSYPASNKHIPANILDLKNLVESVKKNMHKTDNY</sequence>
<dbReference type="Pfam" id="PF12209">
    <property type="entry name" value="SAC3"/>
    <property type="match status" value="1"/>
</dbReference>
<dbReference type="GO" id="GO:0005737">
    <property type="term" value="C:cytoplasm"/>
    <property type="evidence" value="ECO:0007669"/>
    <property type="project" value="TreeGrafter"/>
</dbReference>
<feature type="region of interest" description="Disordered" evidence="2">
    <location>
        <begin position="44"/>
        <end position="139"/>
    </location>
</feature>
<feature type="compositionally biased region" description="Basic and acidic residues" evidence="2">
    <location>
        <begin position="875"/>
        <end position="885"/>
    </location>
</feature>
<dbReference type="Pfam" id="PF03399">
    <property type="entry name" value="SAC3_GANP"/>
    <property type="match status" value="1"/>
</dbReference>
<feature type="domain" description="SAC3/GANP/THP3 conserved" evidence="3">
    <location>
        <begin position="278"/>
        <end position="570"/>
    </location>
</feature>
<dbReference type="GO" id="GO:0006406">
    <property type="term" value="P:mRNA export from nucleus"/>
    <property type="evidence" value="ECO:0007669"/>
    <property type="project" value="UniProtKB-UniRule"/>
</dbReference>
<feature type="domain" description="SAC3 helical" evidence="4">
    <location>
        <begin position="910"/>
        <end position="981"/>
    </location>
</feature>
<dbReference type="VEuPathDB" id="FungiDB:SCODWIG_00773"/>
<dbReference type="GO" id="GO:0070390">
    <property type="term" value="C:transcription export complex 2"/>
    <property type="evidence" value="ECO:0007669"/>
    <property type="project" value="UniProtKB-UniRule"/>
</dbReference>
<dbReference type="InterPro" id="IPR024293">
    <property type="entry name" value="SAC3_helical"/>
</dbReference>
<feature type="compositionally biased region" description="Polar residues" evidence="2">
    <location>
        <begin position="111"/>
        <end position="136"/>
    </location>
</feature>
<keyword evidence="1" id="KW-0539">Nucleus</keyword>
<name>A0A376B327_9ASCO</name>
<feature type="compositionally biased region" description="Low complexity" evidence="2">
    <location>
        <begin position="68"/>
        <end position="102"/>
    </location>
</feature>
<accession>A0A376B327</accession>
<dbReference type="InterPro" id="IPR017173">
    <property type="entry name" value="Sac3"/>
</dbReference>
<dbReference type="PANTHER" id="PTHR12436">
    <property type="entry name" value="80 KDA MCM3-ASSOCIATED PROTEIN"/>
    <property type="match status" value="1"/>
</dbReference>
<feature type="region of interest" description="Disordered" evidence="2">
    <location>
        <begin position="860"/>
        <end position="885"/>
    </location>
</feature>
<gene>
    <name evidence="5" type="ORF">SCODWIG_00773</name>
</gene>
<evidence type="ECO:0000259" key="4">
    <source>
        <dbReference type="Pfam" id="PF12209"/>
    </source>
</evidence>
<evidence type="ECO:0000313" key="6">
    <source>
        <dbReference type="Proteomes" id="UP000262825"/>
    </source>
</evidence>
<dbReference type="InterPro" id="IPR045107">
    <property type="entry name" value="SAC3/GANP/THP3"/>
</dbReference>
<dbReference type="Gene3D" id="6.10.250.2880">
    <property type="match status" value="1"/>
</dbReference>
<evidence type="ECO:0000256" key="2">
    <source>
        <dbReference type="SAM" id="MobiDB-lite"/>
    </source>
</evidence>
<dbReference type="GO" id="GO:0005635">
    <property type="term" value="C:nuclear envelope"/>
    <property type="evidence" value="ECO:0007669"/>
    <property type="project" value="UniProtKB-SubCell"/>
</dbReference>
<dbReference type="PANTHER" id="PTHR12436:SF3">
    <property type="entry name" value="GERMINAL-CENTER ASSOCIATED NUCLEAR PROTEIN"/>
    <property type="match status" value="1"/>
</dbReference>
<comment type="subcellular location">
    <subcellularLocation>
        <location evidence="1">Nucleus envelope</location>
    </subcellularLocation>
</comment>
<dbReference type="Proteomes" id="UP000262825">
    <property type="component" value="Unassembled WGS sequence"/>
</dbReference>
<comment type="similarity">
    <text evidence="1">Belongs to the SAC3 family.</text>
</comment>